<dbReference type="Proteomes" id="UP000054498">
    <property type="component" value="Unassembled WGS sequence"/>
</dbReference>
<feature type="region of interest" description="Disordered" evidence="1">
    <location>
        <begin position="1"/>
        <end position="22"/>
    </location>
</feature>
<gene>
    <name evidence="2" type="ORF">MNEG_14972</name>
</gene>
<dbReference type="STRING" id="145388.A0A0D2LTF7"/>
<dbReference type="RefSeq" id="XP_013892011.1">
    <property type="nucleotide sequence ID" value="XM_014036557.1"/>
</dbReference>
<dbReference type="GeneID" id="25732587"/>
<accession>A0A0D2LTF7</accession>
<evidence type="ECO:0000256" key="1">
    <source>
        <dbReference type="SAM" id="MobiDB-lite"/>
    </source>
</evidence>
<proteinExistence type="predicted"/>
<organism evidence="2 3">
    <name type="scientific">Monoraphidium neglectum</name>
    <dbReference type="NCBI Taxonomy" id="145388"/>
    <lineage>
        <taxon>Eukaryota</taxon>
        <taxon>Viridiplantae</taxon>
        <taxon>Chlorophyta</taxon>
        <taxon>core chlorophytes</taxon>
        <taxon>Chlorophyceae</taxon>
        <taxon>CS clade</taxon>
        <taxon>Sphaeropleales</taxon>
        <taxon>Selenastraceae</taxon>
        <taxon>Monoraphidium</taxon>
    </lineage>
</organism>
<sequence>MRRRWSEWAAAGAPPAAGGAGAPSFGELVSSFRRVVAADGGPRAGELDVRSLVGDGAALEEALGVSRDSVIEWMEVQEGLLQQQERAEDKQFVFQVKAP</sequence>
<dbReference type="KEGG" id="mng:MNEG_14972"/>
<name>A0A0D2LTF7_9CHLO</name>
<protein>
    <submittedName>
        <fullName evidence="2">Uncharacterized protein</fullName>
    </submittedName>
</protein>
<reference evidence="2 3" key="1">
    <citation type="journal article" date="2013" name="BMC Genomics">
        <title>Reconstruction of the lipid metabolism for the microalga Monoraphidium neglectum from its genome sequence reveals characteristics suitable for biofuel production.</title>
        <authorList>
            <person name="Bogen C."/>
            <person name="Al-Dilaimi A."/>
            <person name="Albersmeier A."/>
            <person name="Wichmann J."/>
            <person name="Grundmann M."/>
            <person name="Rupp O."/>
            <person name="Lauersen K.J."/>
            <person name="Blifernez-Klassen O."/>
            <person name="Kalinowski J."/>
            <person name="Goesmann A."/>
            <person name="Mussgnug J.H."/>
            <person name="Kruse O."/>
        </authorList>
    </citation>
    <scope>NUCLEOTIDE SEQUENCE [LARGE SCALE GENOMIC DNA]</scope>
    <source>
        <strain evidence="2 3">SAG 48.87</strain>
    </source>
</reference>
<evidence type="ECO:0000313" key="2">
    <source>
        <dbReference type="EMBL" id="KIY92991.1"/>
    </source>
</evidence>
<evidence type="ECO:0000313" key="3">
    <source>
        <dbReference type="Proteomes" id="UP000054498"/>
    </source>
</evidence>
<dbReference type="EMBL" id="KK105134">
    <property type="protein sequence ID" value="KIY92991.1"/>
    <property type="molecule type" value="Genomic_DNA"/>
</dbReference>
<dbReference type="AlphaFoldDB" id="A0A0D2LTF7"/>
<keyword evidence="3" id="KW-1185">Reference proteome</keyword>